<dbReference type="InterPro" id="IPR043763">
    <property type="entry name" value="DUF5709"/>
</dbReference>
<gene>
    <name evidence="3" type="ORF">D174_22625</name>
</gene>
<accession>V5XH79</accession>
<keyword evidence="4" id="KW-1185">Reference proteome</keyword>
<dbReference type="Pfam" id="PF18970">
    <property type="entry name" value="DUF5709"/>
    <property type="match status" value="1"/>
</dbReference>
<proteinExistence type="predicted"/>
<reference evidence="3 4" key="1">
    <citation type="journal article" date="2014" name="Genome Announc.">
        <title>Complete Genome Sequence of Sterol-Transforming Mycobacterium neoaurum Strain VKM Ac-1815D.</title>
        <authorList>
            <person name="Shtratnikova V.Y."/>
            <person name="Bragin E.Y."/>
            <person name="Dovbnya D.V."/>
            <person name="Pekov Y.A."/>
            <person name="Schelkunov M.I."/>
            <person name="Strizhov N."/>
            <person name="Ivashina T.V."/>
            <person name="Ashapkin V.V."/>
            <person name="Donova M.V."/>
        </authorList>
    </citation>
    <scope>NUCLEOTIDE SEQUENCE [LARGE SCALE GENOMIC DNA]</scope>
    <source>
        <strain evidence="3 4">VKM Ac-1815D</strain>
    </source>
</reference>
<feature type="region of interest" description="Disordered" evidence="1">
    <location>
        <begin position="1"/>
        <end position="122"/>
    </location>
</feature>
<feature type="compositionally biased region" description="Acidic residues" evidence="1">
    <location>
        <begin position="11"/>
        <end position="27"/>
    </location>
</feature>
<evidence type="ECO:0000259" key="2">
    <source>
        <dbReference type="Pfam" id="PF18970"/>
    </source>
</evidence>
<evidence type="ECO:0000313" key="3">
    <source>
        <dbReference type="EMBL" id="AHC27168.1"/>
    </source>
</evidence>
<evidence type="ECO:0000313" key="4">
    <source>
        <dbReference type="Proteomes" id="UP000018763"/>
    </source>
</evidence>
<dbReference type="EMBL" id="CP006936">
    <property type="protein sequence ID" value="AHC27168.1"/>
    <property type="molecule type" value="Genomic_DNA"/>
</dbReference>
<dbReference type="AlphaFoldDB" id="V5XH79"/>
<dbReference type="KEGG" id="mne:D174_22625"/>
<protein>
    <recommendedName>
        <fullName evidence="2">DUF5709 domain-containing protein</fullName>
    </recommendedName>
</protein>
<feature type="compositionally biased region" description="Basic and acidic residues" evidence="1">
    <location>
        <begin position="50"/>
        <end position="66"/>
    </location>
</feature>
<evidence type="ECO:0000256" key="1">
    <source>
        <dbReference type="SAM" id="MobiDB-lite"/>
    </source>
</evidence>
<organism evidence="3 4">
    <name type="scientific">Mycolicibacterium neoaurum VKM Ac-1815D</name>
    <dbReference type="NCBI Taxonomy" id="700508"/>
    <lineage>
        <taxon>Bacteria</taxon>
        <taxon>Bacillati</taxon>
        <taxon>Actinomycetota</taxon>
        <taxon>Actinomycetes</taxon>
        <taxon>Mycobacteriales</taxon>
        <taxon>Mycobacteriaceae</taxon>
        <taxon>Mycolicibacterium</taxon>
    </lineage>
</organism>
<sequence length="135" mass="14696">MSSVVGMTAELPEDDQGYSPEEEDQLTAEDTLLDRGVDDLLDEGYSPPERWQEPREHESLDERLADEQPDPALDENYRPDEQAGDDEVGDRRSGRLVAPDEGSGVDTEKELLGSDVGIDGGAASAEEAAVHIIDE</sequence>
<dbReference type="Proteomes" id="UP000018763">
    <property type="component" value="Chromosome"/>
</dbReference>
<dbReference type="eggNOG" id="ENOG5033198">
    <property type="taxonomic scope" value="Bacteria"/>
</dbReference>
<feature type="domain" description="DUF5709" evidence="2">
    <location>
        <begin position="87"/>
        <end position="135"/>
    </location>
</feature>
<name>V5XH79_MYCNE</name>